<protein>
    <submittedName>
        <fullName evidence="1">Uncharacterized protein</fullName>
    </submittedName>
</protein>
<keyword evidence="2" id="KW-1185">Reference proteome</keyword>
<dbReference type="AlphaFoldDB" id="A0A5E4QKU3"/>
<organism evidence="1 2">
    <name type="scientific">Leptidea sinapis</name>
    <dbReference type="NCBI Taxonomy" id="189913"/>
    <lineage>
        <taxon>Eukaryota</taxon>
        <taxon>Metazoa</taxon>
        <taxon>Ecdysozoa</taxon>
        <taxon>Arthropoda</taxon>
        <taxon>Hexapoda</taxon>
        <taxon>Insecta</taxon>
        <taxon>Pterygota</taxon>
        <taxon>Neoptera</taxon>
        <taxon>Endopterygota</taxon>
        <taxon>Lepidoptera</taxon>
        <taxon>Glossata</taxon>
        <taxon>Ditrysia</taxon>
        <taxon>Papilionoidea</taxon>
        <taxon>Pieridae</taxon>
        <taxon>Dismorphiinae</taxon>
        <taxon>Leptidea</taxon>
    </lineage>
</organism>
<evidence type="ECO:0000313" key="2">
    <source>
        <dbReference type="Proteomes" id="UP000324832"/>
    </source>
</evidence>
<evidence type="ECO:0000313" key="1">
    <source>
        <dbReference type="EMBL" id="VVC97739.1"/>
    </source>
</evidence>
<reference evidence="1 2" key="1">
    <citation type="submission" date="2017-07" db="EMBL/GenBank/DDBJ databases">
        <authorList>
            <person name="Talla V."/>
            <person name="Backstrom N."/>
        </authorList>
    </citation>
    <scope>NUCLEOTIDE SEQUENCE [LARGE SCALE GENOMIC DNA]</scope>
</reference>
<dbReference type="Proteomes" id="UP000324832">
    <property type="component" value="Unassembled WGS sequence"/>
</dbReference>
<gene>
    <name evidence="1" type="ORF">LSINAPIS_LOCUS8958</name>
</gene>
<sequence>MLRRLLATNTLRGFHSTACMNEVRLLTRLRVVDNSEFGKRAMAEGRIVAANNNFRPNIKSANERADDVINHGGYNVQHLFKSGYFKIEIYFISQYPNDHGALEKIMIS</sequence>
<name>A0A5E4QKU3_9NEOP</name>
<accession>A0A5E4QKU3</accession>
<proteinExistence type="predicted"/>
<dbReference type="EMBL" id="FZQP02003311">
    <property type="protein sequence ID" value="VVC97739.1"/>
    <property type="molecule type" value="Genomic_DNA"/>
</dbReference>